<keyword evidence="5" id="KW-0720">Serine protease</keyword>
<dbReference type="OMA" id="NTECANY"/>
<dbReference type="Ensembl" id="ENSPRET00000010886.1">
    <property type="protein sequence ID" value="ENSPREP00000010760.1"/>
    <property type="gene ID" value="ENSPREG00000007356.1"/>
</dbReference>
<dbReference type="PANTHER" id="PTHR24264">
    <property type="entry name" value="TRYPSIN-RELATED"/>
    <property type="match status" value="1"/>
</dbReference>
<sequence length="94" mass="9977">MEVEIPVVGNRQCKCSGYGPTTITNNMICAGLLQGGKDSCQGDSGGPMVSKQAGRWIQSGIVSFGEGCAKPNYPGVYARVSQYESWIKAQITTN</sequence>
<comment type="catalytic activity">
    <reaction evidence="8">
        <text>Preferential cleavage: Arg-|-Xaa, Lys-|-Xaa.</text>
        <dbReference type="EC" id="3.4.21.4"/>
    </reaction>
</comment>
<dbReference type="GO" id="GO:0005615">
    <property type="term" value="C:extracellular space"/>
    <property type="evidence" value="ECO:0007669"/>
    <property type="project" value="TreeGrafter"/>
</dbReference>
<dbReference type="PROSITE" id="PS50240">
    <property type="entry name" value="TRYPSIN_DOM"/>
    <property type="match status" value="1"/>
</dbReference>
<feature type="domain" description="Peptidase S1" evidence="10">
    <location>
        <begin position="1"/>
        <end position="92"/>
    </location>
</feature>
<keyword evidence="6" id="KW-1015">Disulfide bond</keyword>
<dbReference type="GeneTree" id="ENSGT00940000163852"/>
<evidence type="ECO:0000256" key="5">
    <source>
        <dbReference type="ARBA" id="ARBA00022825"/>
    </source>
</evidence>
<evidence type="ECO:0000256" key="2">
    <source>
        <dbReference type="ARBA" id="ARBA00022525"/>
    </source>
</evidence>
<dbReference type="EC" id="3.4.21.4" evidence="9"/>
<dbReference type="GO" id="GO:0006508">
    <property type="term" value="P:proteolysis"/>
    <property type="evidence" value="ECO:0007669"/>
    <property type="project" value="UniProtKB-KW"/>
</dbReference>
<dbReference type="InterPro" id="IPR001254">
    <property type="entry name" value="Trypsin_dom"/>
</dbReference>
<evidence type="ECO:0000256" key="3">
    <source>
        <dbReference type="ARBA" id="ARBA00022670"/>
    </source>
</evidence>
<comment type="similarity">
    <text evidence="7">Belongs to the peptidase S1 family. CLIP subfamily.</text>
</comment>
<dbReference type="STRING" id="8081.ENSPREP00000010760"/>
<dbReference type="SUPFAM" id="SSF50494">
    <property type="entry name" value="Trypsin-like serine proteases"/>
    <property type="match status" value="1"/>
</dbReference>
<evidence type="ECO:0000256" key="6">
    <source>
        <dbReference type="ARBA" id="ARBA00023157"/>
    </source>
</evidence>
<keyword evidence="4" id="KW-0378">Hydrolase</keyword>
<keyword evidence="3" id="KW-0645">Protease</keyword>
<dbReference type="InterPro" id="IPR033116">
    <property type="entry name" value="TRYPSIN_SER"/>
</dbReference>
<organism evidence="11 12">
    <name type="scientific">Poecilia reticulata</name>
    <name type="common">Guppy</name>
    <name type="synonym">Acanthophacelus reticulatus</name>
    <dbReference type="NCBI Taxonomy" id="8081"/>
    <lineage>
        <taxon>Eukaryota</taxon>
        <taxon>Metazoa</taxon>
        <taxon>Chordata</taxon>
        <taxon>Craniata</taxon>
        <taxon>Vertebrata</taxon>
        <taxon>Euteleostomi</taxon>
        <taxon>Actinopterygii</taxon>
        <taxon>Neopterygii</taxon>
        <taxon>Teleostei</taxon>
        <taxon>Neoteleostei</taxon>
        <taxon>Acanthomorphata</taxon>
        <taxon>Ovalentaria</taxon>
        <taxon>Atherinomorphae</taxon>
        <taxon>Cyprinodontiformes</taxon>
        <taxon>Poeciliidae</taxon>
        <taxon>Poeciliinae</taxon>
        <taxon>Poecilia</taxon>
    </lineage>
</organism>
<name>A0A3P9NMH3_POERE</name>
<protein>
    <recommendedName>
        <fullName evidence="9">trypsin</fullName>
        <ecNumber evidence="9">3.4.21.4</ecNumber>
    </recommendedName>
</protein>
<comment type="subcellular location">
    <subcellularLocation>
        <location evidence="1">Secreted</location>
        <location evidence="1">Extracellular space</location>
    </subcellularLocation>
</comment>
<keyword evidence="12" id="KW-1185">Reference proteome</keyword>
<evidence type="ECO:0000313" key="12">
    <source>
        <dbReference type="Proteomes" id="UP000242638"/>
    </source>
</evidence>
<evidence type="ECO:0000256" key="9">
    <source>
        <dbReference type="ARBA" id="ARBA00038868"/>
    </source>
</evidence>
<dbReference type="CDD" id="cd00190">
    <property type="entry name" value="Tryp_SPc"/>
    <property type="match status" value="1"/>
</dbReference>
<dbReference type="PROSITE" id="PS00135">
    <property type="entry name" value="TRYPSIN_SER"/>
    <property type="match status" value="1"/>
</dbReference>
<reference evidence="11" key="3">
    <citation type="submission" date="2025-09" db="UniProtKB">
        <authorList>
            <consortium name="Ensembl"/>
        </authorList>
    </citation>
    <scope>IDENTIFICATION</scope>
    <source>
        <strain evidence="11">Guanapo</strain>
    </source>
</reference>
<dbReference type="InterPro" id="IPR050127">
    <property type="entry name" value="Serine_Proteases_S1"/>
</dbReference>
<reference evidence="11" key="2">
    <citation type="submission" date="2025-08" db="UniProtKB">
        <authorList>
            <consortium name="Ensembl"/>
        </authorList>
    </citation>
    <scope>IDENTIFICATION</scope>
    <source>
        <strain evidence="11">Guanapo</strain>
    </source>
</reference>
<evidence type="ECO:0000256" key="4">
    <source>
        <dbReference type="ARBA" id="ARBA00022801"/>
    </source>
</evidence>
<evidence type="ECO:0000259" key="10">
    <source>
        <dbReference type="PROSITE" id="PS50240"/>
    </source>
</evidence>
<dbReference type="Pfam" id="PF00089">
    <property type="entry name" value="Trypsin"/>
    <property type="match status" value="1"/>
</dbReference>
<reference evidence="12" key="1">
    <citation type="submission" date="2013-11" db="EMBL/GenBank/DDBJ databases">
        <title>The genomic landscape of the Guanapo guppy.</title>
        <authorList>
            <person name="Kuenstner A."/>
            <person name="Dreyer C."/>
        </authorList>
    </citation>
    <scope>NUCLEOTIDE SEQUENCE</scope>
    <source>
        <strain evidence="12">Guanapo</strain>
    </source>
</reference>
<dbReference type="PANTHER" id="PTHR24264:SF65">
    <property type="entry name" value="SRCR DOMAIN-CONTAINING PROTEIN"/>
    <property type="match status" value="1"/>
</dbReference>
<evidence type="ECO:0000313" key="11">
    <source>
        <dbReference type="Ensembl" id="ENSPREP00000010760.1"/>
    </source>
</evidence>
<dbReference type="SMART" id="SM00020">
    <property type="entry name" value="Tryp_SPc"/>
    <property type="match status" value="1"/>
</dbReference>
<dbReference type="InterPro" id="IPR009003">
    <property type="entry name" value="Peptidase_S1_PA"/>
</dbReference>
<dbReference type="Proteomes" id="UP000242638">
    <property type="component" value="Unassembled WGS sequence"/>
</dbReference>
<dbReference type="Gene3D" id="2.40.10.10">
    <property type="entry name" value="Trypsin-like serine proteases"/>
    <property type="match status" value="1"/>
</dbReference>
<evidence type="ECO:0000256" key="8">
    <source>
        <dbReference type="ARBA" id="ARBA00036320"/>
    </source>
</evidence>
<keyword evidence="2" id="KW-0964">Secreted</keyword>
<dbReference type="AlphaFoldDB" id="A0A3P9NMH3"/>
<dbReference type="InterPro" id="IPR043504">
    <property type="entry name" value="Peptidase_S1_PA_chymotrypsin"/>
</dbReference>
<proteinExistence type="inferred from homology"/>
<dbReference type="GO" id="GO:0004252">
    <property type="term" value="F:serine-type endopeptidase activity"/>
    <property type="evidence" value="ECO:0007669"/>
    <property type="project" value="UniProtKB-EC"/>
</dbReference>
<accession>A0A3P9NMH3</accession>
<dbReference type="FunFam" id="2.40.10.10:FF:000002">
    <property type="entry name" value="Transmembrane protease serine"/>
    <property type="match status" value="1"/>
</dbReference>
<evidence type="ECO:0000256" key="7">
    <source>
        <dbReference type="ARBA" id="ARBA00024195"/>
    </source>
</evidence>
<evidence type="ECO:0000256" key="1">
    <source>
        <dbReference type="ARBA" id="ARBA00004239"/>
    </source>
</evidence>